<evidence type="ECO:0000313" key="6">
    <source>
        <dbReference type="RefSeq" id="XP_039146277.1"/>
    </source>
</evidence>
<comment type="similarity">
    <text evidence="1">Belongs to the WEB family.</text>
</comment>
<evidence type="ECO:0000256" key="3">
    <source>
        <dbReference type="SAM" id="Coils"/>
    </source>
</evidence>
<dbReference type="RefSeq" id="XP_039146277.1">
    <property type="nucleotide sequence ID" value="XM_039290343.1"/>
</dbReference>
<feature type="region of interest" description="Disordered" evidence="4">
    <location>
        <begin position="435"/>
        <end position="460"/>
    </location>
</feature>
<keyword evidence="5" id="KW-1185">Reference proteome</keyword>
<dbReference type="AlphaFoldDB" id="A0AB40D6E6"/>
<proteinExistence type="inferred from homology"/>
<protein>
    <submittedName>
        <fullName evidence="6">Protein WEAK CHLOROPLAST MOVEMENT UNDER BLUE LIGHT 1-like</fullName>
    </submittedName>
</protein>
<name>A0AB40D6E6_DIOCR</name>
<evidence type="ECO:0000256" key="4">
    <source>
        <dbReference type="SAM" id="MobiDB-lite"/>
    </source>
</evidence>
<evidence type="ECO:0000256" key="2">
    <source>
        <dbReference type="ARBA" id="ARBA00023054"/>
    </source>
</evidence>
<dbReference type="GO" id="GO:0009904">
    <property type="term" value="P:chloroplast accumulation movement"/>
    <property type="evidence" value="ECO:0007669"/>
    <property type="project" value="TreeGrafter"/>
</dbReference>
<evidence type="ECO:0000313" key="5">
    <source>
        <dbReference type="Proteomes" id="UP001515500"/>
    </source>
</evidence>
<organism evidence="5 6">
    <name type="scientific">Dioscorea cayennensis subsp. rotundata</name>
    <name type="common">White Guinea yam</name>
    <name type="synonym">Dioscorea rotundata</name>
    <dbReference type="NCBI Taxonomy" id="55577"/>
    <lineage>
        <taxon>Eukaryota</taxon>
        <taxon>Viridiplantae</taxon>
        <taxon>Streptophyta</taxon>
        <taxon>Embryophyta</taxon>
        <taxon>Tracheophyta</taxon>
        <taxon>Spermatophyta</taxon>
        <taxon>Magnoliopsida</taxon>
        <taxon>Liliopsida</taxon>
        <taxon>Dioscoreales</taxon>
        <taxon>Dioscoreaceae</taxon>
        <taxon>Dioscorea</taxon>
    </lineage>
</organism>
<dbReference type="PANTHER" id="PTHR32054:SF17">
    <property type="entry name" value="EXPRESSED PROTEIN"/>
    <property type="match status" value="1"/>
</dbReference>
<evidence type="ECO:0000256" key="1">
    <source>
        <dbReference type="ARBA" id="ARBA00005485"/>
    </source>
</evidence>
<reference evidence="6" key="1">
    <citation type="submission" date="2025-08" db="UniProtKB">
        <authorList>
            <consortium name="RefSeq"/>
        </authorList>
    </citation>
    <scope>IDENTIFICATION</scope>
</reference>
<keyword evidence="2 3" id="KW-0175">Coiled coil</keyword>
<feature type="compositionally biased region" description="Basic and acidic residues" evidence="4">
    <location>
        <begin position="511"/>
        <end position="528"/>
    </location>
</feature>
<dbReference type="PANTHER" id="PTHR32054">
    <property type="entry name" value="HEAVY CHAIN, PUTATIVE, EXPRESSED-RELATED-RELATED"/>
    <property type="match status" value="1"/>
</dbReference>
<feature type="coiled-coil region" evidence="3">
    <location>
        <begin position="249"/>
        <end position="392"/>
    </location>
</feature>
<dbReference type="GeneID" id="120283635"/>
<feature type="coiled-coil region" evidence="3">
    <location>
        <begin position="43"/>
        <end position="178"/>
    </location>
</feature>
<accession>A0AB40D6E6</accession>
<dbReference type="Proteomes" id="UP001515500">
    <property type="component" value="Chromosome 19"/>
</dbReference>
<gene>
    <name evidence="6" type="primary">LOC120283635</name>
</gene>
<feature type="region of interest" description="Disordered" evidence="4">
    <location>
        <begin position="503"/>
        <end position="557"/>
    </location>
</feature>
<dbReference type="GO" id="GO:0009903">
    <property type="term" value="P:chloroplast avoidance movement"/>
    <property type="evidence" value="ECO:0007669"/>
    <property type="project" value="TreeGrafter"/>
</dbReference>
<sequence>MHFSDNEELRKDEEQGFLMNNLTNSNTQMEIEELTNMETHPKIEVYHKTVEELSAQLKIAEAEREKYVEKSRKTQAIIAKLEAENVMITSQLAESDETLDKFIHVVDDLKAAKEELLCRLAELVVAEESKIAALREAELMGKALNEEKEKNKGLLARIIELKEALRVSNRAVIDAEEKKAAFFAGIESELLIATEAALKSQEQIEDMRKQLEMRKGLENDLFEKTIRIDYLQLELKREKNQNISVRKAASDAINELKKLISDMQIMEKTNSEKQACIESLQGDVKRLEEELQSTREEAKELNLKIKKLNTDIQKMEDEMSVGSLGLEVEIATLKSELHKGRSQIAAAEAAEARARSSLTGMYLAVQQLAIEAEKAKNELRIARLEADSTEVVNKQATEDETERKDITADSSELCPGITISVEEYDSLIRKAEKADVMTQTSPNDKPQAVELVETSDVDPEKKELDAANELISELKLSLEVATKRAEVAEEAKALVENYLRKLKGKHQRKKSTSEAPEKQEISIADDKPTLPTSKPRRPSGFPAHVRRSTSLTDSKKNENYVPLGKVLNIEFKI</sequence>
<dbReference type="GO" id="GO:0005829">
    <property type="term" value="C:cytosol"/>
    <property type="evidence" value="ECO:0007669"/>
    <property type="project" value="TreeGrafter"/>
</dbReference>